<feature type="region of interest" description="Disordered" evidence="6">
    <location>
        <begin position="152"/>
        <end position="171"/>
    </location>
</feature>
<dbReference type="Proteomes" id="UP000597762">
    <property type="component" value="Unassembled WGS sequence"/>
</dbReference>
<name>A0A812BSV1_ACAPH</name>
<dbReference type="InterPro" id="IPR040457">
    <property type="entry name" value="GCP_C"/>
</dbReference>
<dbReference type="AlphaFoldDB" id="A0A812BSV1"/>
<evidence type="ECO:0000313" key="10">
    <source>
        <dbReference type="Proteomes" id="UP000597762"/>
    </source>
</evidence>
<dbReference type="GO" id="GO:0000930">
    <property type="term" value="C:gamma-tubulin complex"/>
    <property type="evidence" value="ECO:0007669"/>
    <property type="project" value="TreeGrafter"/>
</dbReference>
<evidence type="ECO:0000256" key="2">
    <source>
        <dbReference type="ARBA" id="ARBA00022490"/>
    </source>
</evidence>
<dbReference type="GO" id="GO:0051321">
    <property type="term" value="P:meiotic cell cycle"/>
    <property type="evidence" value="ECO:0007669"/>
    <property type="project" value="TreeGrafter"/>
</dbReference>
<dbReference type="GO" id="GO:0007020">
    <property type="term" value="P:microtubule nucleation"/>
    <property type="evidence" value="ECO:0007669"/>
    <property type="project" value="InterPro"/>
</dbReference>
<gene>
    <name evidence="9" type="ORF">SPHA_22882</name>
</gene>
<dbReference type="InterPro" id="IPR059169">
    <property type="entry name" value="GCP5_N_ext"/>
</dbReference>
<keyword evidence="3 5" id="KW-0493">Microtubule</keyword>
<comment type="similarity">
    <text evidence="1 5">Belongs to the TUBGCP family.</text>
</comment>
<evidence type="ECO:0000259" key="8">
    <source>
        <dbReference type="Pfam" id="PF17681"/>
    </source>
</evidence>
<protein>
    <recommendedName>
        <fullName evidence="5">Gamma-tubulin complex component</fullName>
    </recommendedName>
</protein>
<dbReference type="GO" id="GO:0051225">
    <property type="term" value="P:spindle assembly"/>
    <property type="evidence" value="ECO:0007669"/>
    <property type="project" value="TreeGrafter"/>
</dbReference>
<keyword evidence="10" id="KW-1185">Reference proteome</keyword>
<dbReference type="Pfam" id="PF04130">
    <property type="entry name" value="GCP_C_terminal"/>
    <property type="match status" value="1"/>
</dbReference>
<evidence type="ECO:0000256" key="1">
    <source>
        <dbReference type="ARBA" id="ARBA00010337"/>
    </source>
</evidence>
<keyword evidence="4 5" id="KW-0206">Cytoskeleton</keyword>
<dbReference type="CDD" id="cd22572">
    <property type="entry name" value="GCP5_NTD"/>
    <property type="match status" value="1"/>
</dbReference>
<organism evidence="9 10">
    <name type="scientific">Acanthosepion pharaonis</name>
    <name type="common">Pharaoh cuttlefish</name>
    <name type="synonym">Sepia pharaonis</name>
    <dbReference type="NCBI Taxonomy" id="158019"/>
    <lineage>
        <taxon>Eukaryota</taxon>
        <taxon>Metazoa</taxon>
        <taxon>Spiralia</taxon>
        <taxon>Lophotrochozoa</taxon>
        <taxon>Mollusca</taxon>
        <taxon>Cephalopoda</taxon>
        <taxon>Coleoidea</taxon>
        <taxon>Decapodiformes</taxon>
        <taxon>Sepiida</taxon>
        <taxon>Sepiina</taxon>
        <taxon>Sepiidae</taxon>
        <taxon>Acanthosepion</taxon>
    </lineage>
</organism>
<dbReference type="InterPro" id="IPR041470">
    <property type="entry name" value="GCP_N"/>
</dbReference>
<dbReference type="GO" id="GO:0043015">
    <property type="term" value="F:gamma-tubulin binding"/>
    <property type="evidence" value="ECO:0007669"/>
    <property type="project" value="InterPro"/>
</dbReference>
<comment type="caution">
    <text evidence="9">The sequence shown here is derived from an EMBL/GenBank/DDBJ whole genome shotgun (WGS) entry which is preliminary data.</text>
</comment>
<feature type="region of interest" description="Disordered" evidence="6">
    <location>
        <begin position="513"/>
        <end position="533"/>
    </location>
</feature>
<reference evidence="9" key="1">
    <citation type="submission" date="2021-01" db="EMBL/GenBank/DDBJ databases">
        <authorList>
            <person name="Li R."/>
            <person name="Bekaert M."/>
        </authorList>
    </citation>
    <scope>NUCLEOTIDE SEQUENCE</scope>
    <source>
        <strain evidence="9">Farmed</strain>
    </source>
</reference>
<dbReference type="InterPro" id="IPR042241">
    <property type="entry name" value="GCP_C_sf"/>
</dbReference>
<dbReference type="GO" id="GO:0005874">
    <property type="term" value="C:microtubule"/>
    <property type="evidence" value="ECO:0007669"/>
    <property type="project" value="UniProtKB-KW"/>
</dbReference>
<proteinExistence type="inferred from homology"/>
<sequence length="1022" mass="118601">MARLRINYERETKQLIKSVTDIQDEGCMDFKTCYSFAVSNFKYHRFLSVDSHNVNRTIKGLCEKFAVHSQLKKAHDLKELTDKFLAAPLFEQKNFGHTDSHYAILSLLINLAQNPTIKGDFESKKVIVPEEEEGFDWTSYLMEGVDVYRGPYPDSPEWSESDGSETDEQRSEIVSEKLNSSKTSSIEYGSHSNQESILIDPQRIQSTEPKGYVWLGQNIIPPYWNGAFQKIPESQGYYNVVKDWNCYETKINPLLTCAPKTIITETQVIRETLWMLQGISELFVYERAGIVYHLRDNVCLSHLTQVALKKSLQEFMTAGTLIWELESFIESVITPDLNPDDANDPSEPGLSLTFQAFAHSVCSFLNEYKAILSSIEKDLQKQEQTHTIMQLKAQLQPWFQKLFLVHSVYKNGVYKFPSLKSNNEKAALLLSCLFDTVMELDSIAQKESLSVLMPIWIETSRPYIDIIDDWITNGRLVDARDEFIIQRNKTELVPDETFWKQSLIVNFSESHHSKSSFEEEEEGTKEEIKSEETVQTDAFNADTAYSILEWTPHFLQAILEPVIKAGKSMDVFSTLNCLNNVLASRNLLEREQKSLYEVFLNSLSHFQDNFGPEICDDQSQTLSNLVPVPKNPIYQMLQDRPDALLQINMDSLFVPPVRTKMWQDHQNVRKIVDEYLNHWQCIQPLDCLLENCLYPHIINKSTWVCRELVNALITEHHLLDYLQAMRNFFLMEAGDTMFDFYTNLFSQLRFSIHPLKNLTILNQALTQAVEKNFPEEIDKLCVYVEHVPGLLDNSSQSFQLNDTDCIKLSYTIPWPIDIVLDSKNLKKYNQIFNMLLHIKRAKYCLDQLRFDELDKPLLKDQVQEWREEKVPRKQKIHRLHILRMRLLCFVNTLNSHIMTRILTCGDLMSDIQSAMNLDEVIACHDQFLEQILERCFLGKKNSALRDSLNQVLNITLQLNTHWNRGIDDISLETLSRMEEHFKKWIPFLRWCFDTKIAAGQYPHLEQLISSLALSNEQPNSSI</sequence>
<evidence type="ECO:0000259" key="7">
    <source>
        <dbReference type="Pfam" id="PF04130"/>
    </source>
</evidence>
<accession>A0A812BSV1</accession>
<dbReference type="PANTHER" id="PTHR19302">
    <property type="entry name" value="GAMMA TUBULIN COMPLEX PROTEIN"/>
    <property type="match status" value="1"/>
</dbReference>
<evidence type="ECO:0000256" key="6">
    <source>
        <dbReference type="SAM" id="MobiDB-lite"/>
    </source>
</evidence>
<dbReference type="Pfam" id="PF17681">
    <property type="entry name" value="GCP_N_terminal"/>
    <property type="match status" value="1"/>
</dbReference>
<dbReference type="GO" id="GO:0000278">
    <property type="term" value="P:mitotic cell cycle"/>
    <property type="evidence" value="ECO:0007669"/>
    <property type="project" value="TreeGrafter"/>
</dbReference>
<dbReference type="GO" id="GO:0051011">
    <property type="term" value="F:microtubule minus-end binding"/>
    <property type="evidence" value="ECO:0007669"/>
    <property type="project" value="TreeGrafter"/>
</dbReference>
<dbReference type="EMBL" id="CAHIKZ030000846">
    <property type="protein sequence ID" value="CAE1241611.1"/>
    <property type="molecule type" value="Genomic_DNA"/>
</dbReference>
<evidence type="ECO:0000256" key="5">
    <source>
        <dbReference type="RuleBase" id="RU363050"/>
    </source>
</evidence>
<dbReference type="GO" id="GO:0031122">
    <property type="term" value="P:cytoplasmic microtubule organization"/>
    <property type="evidence" value="ECO:0007669"/>
    <property type="project" value="TreeGrafter"/>
</dbReference>
<dbReference type="OrthoDB" id="66546at2759"/>
<comment type="subcellular location">
    <subcellularLocation>
        <location evidence="5">Cytoplasm</location>
        <location evidence="5">Cytoskeleton</location>
        <location evidence="5">Microtubule organizing center</location>
    </subcellularLocation>
</comment>
<dbReference type="PANTHER" id="PTHR19302:SF33">
    <property type="entry name" value="GAMMA-TUBULIN COMPLEX COMPONENT 5"/>
    <property type="match status" value="1"/>
</dbReference>
<dbReference type="InterPro" id="IPR007259">
    <property type="entry name" value="GCP"/>
</dbReference>
<keyword evidence="2 5" id="KW-0963">Cytoplasm</keyword>
<evidence type="ECO:0000256" key="3">
    <source>
        <dbReference type="ARBA" id="ARBA00022701"/>
    </source>
</evidence>
<evidence type="ECO:0000313" key="9">
    <source>
        <dbReference type="EMBL" id="CAE1241611.1"/>
    </source>
</evidence>
<dbReference type="GO" id="GO:0000922">
    <property type="term" value="C:spindle pole"/>
    <property type="evidence" value="ECO:0007669"/>
    <property type="project" value="InterPro"/>
</dbReference>
<feature type="domain" description="Gamma tubulin complex component protein N-terminal" evidence="8">
    <location>
        <begin position="269"/>
        <end position="580"/>
    </location>
</feature>
<evidence type="ECO:0000256" key="4">
    <source>
        <dbReference type="ARBA" id="ARBA00023212"/>
    </source>
</evidence>
<feature type="domain" description="Gamma tubulin complex component C-terminal" evidence="7">
    <location>
        <begin position="718"/>
        <end position="985"/>
    </location>
</feature>
<dbReference type="Gene3D" id="1.20.120.1900">
    <property type="entry name" value="Gamma-tubulin complex, C-terminal domain"/>
    <property type="match status" value="1"/>
</dbReference>
<feature type="compositionally biased region" description="Acidic residues" evidence="6">
    <location>
        <begin position="157"/>
        <end position="166"/>
    </location>
</feature>